<feature type="region of interest" description="Disordered" evidence="1">
    <location>
        <begin position="15"/>
        <end position="116"/>
    </location>
</feature>
<evidence type="ECO:0000256" key="1">
    <source>
        <dbReference type="SAM" id="MobiDB-lite"/>
    </source>
</evidence>
<dbReference type="Proteomes" id="UP000193067">
    <property type="component" value="Unassembled WGS sequence"/>
</dbReference>
<feature type="region of interest" description="Disordered" evidence="1">
    <location>
        <begin position="285"/>
        <end position="313"/>
    </location>
</feature>
<evidence type="ECO:0000313" key="2">
    <source>
        <dbReference type="EMBL" id="OSD07109.1"/>
    </source>
</evidence>
<reference evidence="2 3" key="1">
    <citation type="journal article" date="2015" name="Biotechnol. Biofuels">
        <title>Enhanced degradation of softwood versus hardwood by the white-rot fungus Pycnoporus coccineus.</title>
        <authorList>
            <person name="Couturier M."/>
            <person name="Navarro D."/>
            <person name="Chevret D."/>
            <person name="Henrissat B."/>
            <person name="Piumi F."/>
            <person name="Ruiz-Duenas F.J."/>
            <person name="Martinez A.T."/>
            <person name="Grigoriev I.V."/>
            <person name="Riley R."/>
            <person name="Lipzen A."/>
            <person name="Berrin J.G."/>
            <person name="Master E.R."/>
            <person name="Rosso M.N."/>
        </authorList>
    </citation>
    <scope>NUCLEOTIDE SEQUENCE [LARGE SCALE GENOMIC DNA]</scope>
    <source>
        <strain evidence="2 3">BRFM310</strain>
    </source>
</reference>
<accession>A0A1Y2J131</accession>
<feature type="compositionally biased region" description="Low complexity" evidence="1">
    <location>
        <begin position="93"/>
        <end position="102"/>
    </location>
</feature>
<feature type="region of interest" description="Disordered" evidence="1">
    <location>
        <begin position="150"/>
        <end position="237"/>
    </location>
</feature>
<dbReference type="OrthoDB" id="3062963at2759"/>
<feature type="compositionally biased region" description="Polar residues" evidence="1">
    <location>
        <begin position="218"/>
        <end position="229"/>
    </location>
</feature>
<feature type="compositionally biased region" description="Pro residues" evidence="1">
    <location>
        <begin position="190"/>
        <end position="210"/>
    </location>
</feature>
<protein>
    <submittedName>
        <fullName evidence="2">Uncharacterized protein</fullName>
    </submittedName>
</protein>
<keyword evidence="3" id="KW-1185">Reference proteome</keyword>
<organism evidence="2 3">
    <name type="scientific">Trametes coccinea (strain BRFM310)</name>
    <name type="common">Pycnoporus coccineus</name>
    <dbReference type="NCBI Taxonomy" id="1353009"/>
    <lineage>
        <taxon>Eukaryota</taxon>
        <taxon>Fungi</taxon>
        <taxon>Dikarya</taxon>
        <taxon>Basidiomycota</taxon>
        <taxon>Agaricomycotina</taxon>
        <taxon>Agaricomycetes</taxon>
        <taxon>Polyporales</taxon>
        <taxon>Polyporaceae</taxon>
        <taxon>Trametes</taxon>
    </lineage>
</organism>
<gene>
    <name evidence="2" type="ORF">PYCCODRAFT_796235</name>
</gene>
<evidence type="ECO:0000313" key="3">
    <source>
        <dbReference type="Proteomes" id="UP000193067"/>
    </source>
</evidence>
<feature type="compositionally biased region" description="Low complexity" evidence="1">
    <location>
        <begin position="20"/>
        <end position="32"/>
    </location>
</feature>
<proteinExistence type="predicted"/>
<sequence length="313" mass="32144">MATFYSNFFSSGLLAAQHSPRPANTPRSSSPTTPRPPHAALAPEDTTPTGPAIAHDVFSTDESQVLPSISVAAPSASTSEGDSRPRLRRRRSSLAGAASPLATMKTSAPMRQAASSVQRQNLTLRARAGSDASILSTATASSVSSFGAAGVENAPASSSQRPSGIIGRLRSGSLGTALLRPRRGLRRAAPPMPAPPPPTAPLPEVPPPSSPTMRQALPTITASPSQPTTPRRPLARRSQTCDNYDLTASPFSVAGASPMCVTDDEDAFAAACAGLPSSPGYALGGAGKGPDGMQVDYPSPVDGAPFDWDRRAN</sequence>
<dbReference type="AlphaFoldDB" id="A0A1Y2J131"/>
<dbReference type="EMBL" id="KZ084089">
    <property type="protein sequence ID" value="OSD07109.1"/>
    <property type="molecule type" value="Genomic_DNA"/>
</dbReference>
<name>A0A1Y2J131_TRAC3</name>